<gene>
    <name evidence="4" type="ORF">CHS0354_037652</name>
</gene>
<dbReference type="Pfam" id="PF12349">
    <property type="entry name" value="Sterol-sensing"/>
    <property type="match status" value="1"/>
</dbReference>
<protein>
    <recommendedName>
        <fullName evidence="3">SSD domain-containing protein</fullName>
    </recommendedName>
</protein>
<accession>A0AAE0W8C9</accession>
<feature type="transmembrane region" description="Helical" evidence="2">
    <location>
        <begin position="393"/>
        <end position="416"/>
    </location>
</feature>
<proteinExistence type="inferred from homology"/>
<dbReference type="InterPro" id="IPR053958">
    <property type="entry name" value="HMGCR/SNAP/NPC1-like_SSD"/>
</dbReference>
<dbReference type="PROSITE" id="PS50156">
    <property type="entry name" value="SSD"/>
    <property type="match status" value="1"/>
</dbReference>
<feature type="transmembrane region" description="Helical" evidence="2">
    <location>
        <begin position="811"/>
        <end position="833"/>
    </location>
</feature>
<evidence type="ECO:0000256" key="1">
    <source>
        <dbReference type="ARBA" id="ARBA00005585"/>
    </source>
</evidence>
<evidence type="ECO:0000313" key="5">
    <source>
        <dbReference type="Proteomes" id="UP001195483"/>
    </source>
</evidence>
<dbReference type="PANTHER" id="PTHR10796">
    <property type="entry name" value="PATCHED-RELATED"/>
    <property type="match status" value="1"/>
</dbReference>
<keyword evidence="2" id="KW-1133">Transmembrane helix</keyword>
<name>A0AAE0W8C9_9BIVA</name>
<keyword evidence="2" id="KW-0472">Membrane</keyword>
<dbReference type="EMBL" id="JAEAOA010002204">
    <property type="protein sequence ID" value="KAK3605251.1"/>
    <property type="molecule type" value="Genomic_DNA"/>
</dbReference>
<reference evidence="4" key="1">
    <citation type="journal article" date="2021" name="Genome Biol. Evol.">
        <title>A High-Quality Reference Genome for a Parasitic Bivalve with Doubly Uniparental Inheritance (Bivalvia: Unionida).</title>
        <authorList>
            <person name="Smith C.H."/>
        </authorList>
    </citation>
    <scope>NUCLEOTIDE SEQUENCE</scope>
    <source>
        <strain evidence="4">CHS0354</strain>
    </source>
</reference>
<dbReference type="PANTHER" id="PTHR10796:SF92">
    <property type="entry name" value="PATCHED-RELATED, ISOFORM A"/>
    <property type="match status" value="1"/>
</dbReference>
<feature type="transmembrane region" description="Helical" evidence="2">
    <location>
        <begin position="684"/>
        <end position="702"/>
    </location>
</feature>
<comment type="similarity">
    <text evidence="1">Belongs to the patched family.</text>
</comment>
<feature type="transmembrane region" description="Helical" evidence="2">
    <location>
        <begin position="515"/>
        <end position="535"/>
    </location>
</feature>
<dbReference type="AlphaFoldDB" id="A0AAE0W8C9"/>
<dbReference type="Gene3D" id="1.20.1640.10">
    <property type="entry name" value="Multidrug efflux transporter AcrB transmembrane domain"/>
    <property type="match status" value="2"/>
</dbReference>
<feature type="transmembrane region" description="Helical" evidence="2">
    <location>
        <begin position="319"/>
        <end position="345"/>
    </location>
</feature>
<evidence type="ECO:0000313" key="4">
    <source>
        <dbReference type="EMBL" id="KAK3605251.1"/>
    </source>
</evidence>
<feature type="domain" description="SSD" evidence="3">
    <location>
        <begin position="286"/>
        <end position="445"/>
    </location>
</feature>
<feature type="transmembrane region" description="Helical" evidence="2">
    <location>
        <begin position="765"/>
        <end position="790"/>
    </location>
</feature>
<dbReference type="InterPro" id="IPR000731">
    <property type="entry name" value="SSD"/>
</dbReference>
<feature type="transmembrane region" description="Helical" evidence="2">
    <location>
        <begin position="708"/>
        <end position="730"/>
    </location>
</feature>
<reference evidence="4" key="2">
    <citation type="journal article" date="2021" name="Genome Biol. Evol.">
        <title>Developing a high-quality reference genome for a parasitic bivalve with doubly uniparental inheritance (Bivalvia: Unionida).</title>
        <authorList>
            <person name="Smith C.H."/>
        </authorList>
    </citation>
    <scope>NUCLEOTIDE SEQUENCE</scope>
    <source>
        <strain evidence="4">CHS0354</strain>
        <tissue evidence="4">Mantle</tissue>
    </source>
</reference>
<keyword evidence="2" id="KW-0812">Transmembrane</keyword>
<reference evidence="4" key="3">
    <citation type="submission" date="2023-05" db="EMBL/GenBank/DDBJ databases">
        <authorList>
            <person name="Smith C.H."/>
        </authorList>
    </citation>
    <scope>NUCLEOTIDE SEQUENCE</scope>
    <source>
        <strain evidence="4">CHS0354</strain>
        <tissue evidence="4">Mantle</tissue>
    </source>
</reference>
<feature type="transmembrane region" description="Helical" evidence="2">
    <location>
        <begin position="287"/>
        <end position="307"/>
    </location>
</feature>
<feature type="transmembrane region" description="Helical" evidence="2">
    <location>
        <begin position="422"/>
        <end position="445"/>
    </location>
</feature>
<feature type="transmembrane region" description="Helical" evidence="2">
    <location>
        <begin position="737"/>
        <end position="759"/>
    </location>
</feature>
<dbReference type="SUPFAM" id="SSF82866">
    <property type="entry name" value="Multidrug efflux transporter AcrB transmembrane domain"/>
    <property type="match status" value="2"/>
</dbReference>
<dbReference type="InterPro" id="IPR051697">
    <property type="entry name" value="Patched_domain-protein"/>
</dbReference>
<feature type="transmembrane region" description="Helical" evidence="2">
    <location>
        <begin position="839"/>
        <end position="863"/>
    </location>
</feature>
<evidence type="ECO:0000256" key="2">
    <source>
        <dbReference type="SAM" id="Phobius"/>
    </source>
</evidence>
<feature type="transmembrane region" description="Helical" evidence="2">
    <location>
        <begin position="351"/>
        <end position="372"/>
    </location>
</feature>
<evidence type="ECO:0000259" key="3">
    <source>
        <dbReference type="PROSITE" id="PS50156"/>
    </source>
</evidence>
<sequence length="895" mass="99970">MQSEVHKEKVEFERRVPSTIMQRNTCYNFYEKVEANIGAVFARYGRLVARHPWKVILVTILVNGLLSIGMIRLHVETDVRTVYTPMNSEANKDSDRVKTLFPDLSGSNFVGLQQLPDLGRQAEVIIRAVSGNVLDASVLAEVEKIYNYIRETTINKMGTSIKFSDICARNAFGCAIEGDFFFSPEFMSAVRTDNVTFPYFHHSTLGPIYYESLVGAFSSNGTHLISAQMLRLTFNIRTDKPNFEYIVSWQNEFVSRMKSFYSPTIEITYMHSKSMEDELDRNISGDIVLFSITFTLMITYACFATFTSRCDVVGQRANLGYPGVIAAGIAITSSFGFVSACGLSFVSIVGVVPFLIIGIGVDDMFILLSGLAGAQGKGSVEDKIAETMRTSGVAITITSVTDLLAFVAGASSVFISVRNFCIYTGVAVIFCYLNQATLFLACLALHEKRVDTNRHFMTCLPVGTKDEGNYQEKSRIYKLCCTGSPPKSRTEAESFLDKFPGWFIPKLVLKLPLKILILVIFAGYLAVSIYGITIIEQGLELKHLVSETSYFYKYRHWLDDNFRSFTPVSFVIPNTVLYASNVTQDNIDKVLKRATSNPSVKNNFQINWLTSYQQSPFYDDSSEYNFVSSLESRFLAHPLYQRFKNDIVIDTVSKRITVSRFYVLSENLKSTTQQGQLMLDMRDVAKSSFISIFAFSPAFIFYEQYVEVLPQTLQTVGIAVGIVFFVTVLFMPHPLLLIYVTITVVMIMIGILGFLPFLGLTLSTITMIHIIMSVGFSVDYAAHICHGFMISDGNTRNERVKEAVMRSGAPIFHGAASSFIGIITLVAATSYIFRSFFGVMVLVIAFGLAHAIFFLPVVLSLIGPHKNKRDNTRTESINSNNLSLEMQAGSKMSLT</sequence>
<keyword evidence="5" id="KW-1185">Reference proteome</keyword>
<organism evidence="4 5">
    <name type="scientific">Potamilus streckersoni</name>
    <dbReference type="NCBI Taxonomy" id="2493646"/>
    <lineage>
        <taxon>Eukaryota</taxon>
        <taxon>Metazoa</taxon>
        <taxon>Spiralia</taxon>
        <taxon>Lophotrochozoa</taxon>
        <taxon>Mollusca</taxon>
        <taxon>Bivalvia</taxon>
        <taxon>Autobranchia</taxon>
        <taxon>Heteroconchia</taxon>
        <taxon>Palaeoheterodonta</taxon>
        <taxon>Unionida</taxon>
        <taxon>Unionoidea</taxon>
        <taxon>Unionidae</taxon>
        <taxon>Ambleminae</taxon>
        <taxon>Lampsilini</taxon>
        <taxon>Potamilus</taxon>
    </lineage>
</organism>
<comment type="caution">
    <text evidence="4">The sequence shown here is derived from an EMBL/GenBank/DDBJ whole genome shotgun (WGS) entry which is preliminary data.</text>
</comment>
<dbReference type="Proteomes" id="UP001195483">
    <property type="component" value="Unassembled WGS sequence"/>
</dbReference>
<dbReference type="GO" id="GO:0016020">
    <property type="term" value="C:membrane"/>
    <property type="evidence" value="ECO:0007669"/>
    <property type="project" value="TreeGrafter"/>
</dbReference>